<accession>A0ABT0TH20</accession>
<evidence type="ECO:0000256" key="4">
    <source>
        <dbReference type="ARBA" id="ARBA00022741"/>
    </source>
</evidence>
<evidence type="ECO:0000256" key="2">
    <source>
        <dbReference type="ARBA" id="ARBA00022649"/>
    </source>
</evidence>
<gene>
    <name evidence="6" type="ORF">NAT47_07530</name>
</gene>
<keyword evidence="4" id="KW-0547">Nucleotide-binding</keyword>
<dbReference type="Pfam" id="PF01934">
    <property type="entry name" value="HepT-like"/>
    <property type="match status" value="1"/>
</dbReference>
<keyword evidence="3" id="KW-0540">Nuclease</keyword>
<dbReference type="PANTHER" id="PTHR34139:SF1">
    <property type="entry name" value="RNASE MJ1380-RELATED"/>
    <property type="match status" value="1"/>
</dbReference>
<comment type="caution">
    <text evidence="6">The sequence shown here is derived from an EMBL/GenBank/DDBJ whole genome shotgun (WGS) entry which is preliminary data.</text>
</comment>
<reference evidence="6 7" key="1">
    <citation type="submission" date="2022-05" db="EMBL/GenBank/DDBJ databases">
        <title>Flavobacterium sp., isolated from activated sludge.</title>
        <authorList>
            <person name="Ran Q."/>
        </authorList>
    </citation>
    <scope>NUCLEOTIDE SEQUENCE [LARGE SCALE GENOMIC DNA]</scope>
    <source>
        <strain evidence="6 7">HXWNR69</strain>
    </source>
</reference>
<keyword evidence="1" id="KW-0597">Phosphoprotein</keyword>
<dbReference type="RefSeq" id="WP_250581787.1">
    <property type="nucleotide sequence ID" value="NZ_JAMLJN010000005.1"/>
</dbReference>
<dbReference type="PANTHER" id="PTHR34139">
    <property type="entry name" value="UPF0331 PROTEIN MJ0127"/>
    <property type="match status" value="1"/>
</dbReference>
<dbReference type="Proteomes" id="UP001203342">
    <property type="component" value="Unassembled WGS sequence"/>
</dbReference>
<dbReference type="EMBL" id="JAMLJN010000005">
    <property type="protein sequence ID" value="MCL9770264.1"/>
    <property type="molecule type" value="Genomic_DNA"/>
</dbReference>
<evidence type="ECO:0000313" key="6">
    <source>
        <dbReference type="EMBL" id="MCL9770264.1"/>
    </source>
</evidence>
<evidence type="ECO:0000256" key="5">
    <source>
        <dbReference type="ARBA" id="ARBA00022801"/>
    </source>
</evidence>
<keyword evidence="5" id="KW-0378">Hydrolase</keyword>
<evidence type="ECO:0000313" key="7">
    <source>
        <dbReference type="Proteomes" id="UP001203342"/>
    </source>
</evidence>
<evidence type="ECO:0000256" key="3">
    <source>
        <dbReference type="ARBA" id="ARBA00022722"/>
    </source>
</evidence>
<keyword evidence="2" id="KW-1277">Toxin-antitoxin system</keyword>
<dbReference type="InterPro" id="IPR051813">
    <property type="entry name" value="HepT_RNase_toxin"/>
</dbReference>
<organism evidence="6 7">
    <name type="scientific">Flavobacterium fragile</name>
    <dbReference type="NCBI Taxonomy" id="2949085"/>
    <lineage>
        <taxon>Bacteria</taxon>
        <taxon>Pseudomonadati</taxon>
        <taxon>Bacteroidota</taxon>
        <taxon>Flavobacteriia</taxon>
        <taxon>Flavobacteriales</taxon>
        <taxon>Flavobacteriaceae</taxon>
        <taxon>Flavobacterium</taxon>
    </lineage>
</organism>
<proteinExistence type="predicted"/>
<dbReference type="InterPro" id="IPR008201">
    <property type="entry name" value="HepT-like"/>
</dbReference>
<name>A0ABT0TH20_9FLAO</name>
<keyword evidence="7" id="KW-1185">Reference proteome</keyword>
<sequence length="111" mass="12977">MDDYIYAWLYDIKTSIEEIESYFPAGKVFQHYHEDLKTKRAVERNIEIIGEAMSRILKVEPQIEISNSRKIVDARNKIIHGYDEISDDVIWGIIVNNLPILKSEVENLLPD</sequence>
<protein>
    <submittedName>
        <fullName evidence="6">DUF86 domain-containing protein</fullName>
    </submittedName>
</protein>
<evidence type="ECO:0000256" key="1">
    <source>
        <dbReference type="ARBA" id="ARBA00022553"/>
    </source>
</evidence>